<dbReference type="AlphaFoldDB" id="A6J8N2"/>
<protein>
    <submittedName>
        <fullName evidence="1">RCG54354</fullName>
    </submittedName>
</protein>
<evidence type="ECO:0000313" key="1">
    <source>
        <dbReference type="EMBL" id="EDM08203.1"/>
    </source>
</evidence>
<accession>A6J8N2</accession>
<evidence type="ECO:0000313" key="2">
    <source>
        <dbReference type="Proteomes" id="UP000234681"/>
    </source>
</evidence>
<proteinExistence type="predicted"/>
<dbReference type="EMBL" id="CH473979">
    <property type="protein sequence ID" value="EDM08203.1"/>
    <property type="molecule type" value="Genomic_DNA"/>
</dbReference>
<dbReference type="Proteomes" id="UP000234681">
    <property type="component" value="Chromosome 1"/>
</dbReference>
<sequence length="113" mass="12258">MQLETLRSQWRIRDVRQLHVHASAQPGAQVGGAGEHVAQVLVPHEGVTSLLEDLLNLRRGEGTRSWVPNAVCQGGPRRSGGKLPSYCLLSPWRSREGGPPHSPTPGSFCCRCA</sequence>
<name>A6J8N2_RAT</name>
<reference evidence="1 2" key="1">
    <citation type="submission" date="2005-09" db="EMBL/GenBank/DDBJ databases">
        <authorList>
            <person name="Mural R.J."/>
            <person name="Li P.W."/>
            <person name="Adams M.D."/>
            <person name="Amanatides P.G."/>
            <person name="Baden-Tillson H."/>
            <person name="Barnstead M."/>
            <person name="Chin S.H."/>
            <person name="Dew I."/>
            <person name="Evans C.A."/>
            <person name="Ferriera S."/>
            <person name="Flanigan M."/>
            <person name="Fosler C."/>
            <person name="Glodek A."/>
            <person name="Gu Z."/>
            <person name="Holt R.A."/>
            <person name="Jennings D."/>
            <person name="Kraft C.L."/>
            <person name="Lu F."/>
            <person name="Nguyen T."/>
            <person name="Nusskern D.R."/>
            <person name="Pfannkoch C.M."/>
            <person name="Sitter C."/>
            <person name="Sutton G.G."/>
            <person name="Venter J.C."/>
            <person name="Wang Z."/>
            <person name="Woodage T."/>
            <person name="Zheng X.H."/>
            <person name="Zhong F."/>
        </authorList>
    </citation>
    <scope>NUCLEOTIDE SEQUENCE [LARGE SCALE GENOMIC DNA]</scope>
    <source>
        <strain>BN</strain>
        <strain evidence="2">Sprague-Dawley</strain>
    </source>
</reference>
<organism evidence="1 2">
    <name type="scientific">Rattus norvegicus</name>
    <name type="common">Rat</name>
    <dbReference type="NCBI Taxonomy" id="10116"/>
    <lineage>
        <taxon>Eukaryota</taxon>
        <taxon>Metazoa</taxon>
        <taxon>Chordata</taxon>
        <taxon>Craniata</taxon>
        <taxon>Vertebrata</taxon>
        <taxon>Euteleostomi</taxon>
        <taxon>Mammalia</taxon>
        <taxon>Eutheria</taxon>
        <taxon>Euarchontoglires</taxon>
        <taxon>Glires</taxon>
        <taxon>Rodentia</taxon>
        <taxon>Myomorpha</taxon>
        <taxon>Muroidea</taxon>
        <taxon>Muridae</taxon>
        <taxon>Murinae</taxon>
        <taxon>Rattus</taxon>
    </lineage>
</organism>
<gene>
    <name evidence="1" type="ORF">rCG_54354</name>
</gene>